<evidence type="ECO:0000313" key="1">
    <source>
        <dbReference type="EMBL" id="KAK2576196.1"/>
    </source>
</evidence>
<gene>
    <name evidence="1" type="ORF">KPH14_008401</name>
</gene>
<reference evidence="1" key="2">
    <citation type="journal article" date="2023" name="Commun. Biol.">
        <title>Intrasexual cuticular hydrocarbon dimorphism in a wasp sheds light on hydrocarbon biosynthesis genes in Hymenoptera.</title>
        <authorList>
            <person name="Moris V.C."/>
            <person name="Podsiadlowski L."/>
            <person name="Martin S."/>
            <person name="Oeyen J.P."/>
            <person name="Donath A."/>
            <person name="Petersen M."/>
            <person name="Wilbrandt J."/>
            <person name="Misof B."/>
            <person name="Liedtke D."/>
            <person name="Thamm M."/>
            <person name="Scheiner R."/>
            <person name="Schmitt T."/>
            <person name="Niehuis O."/>
        </authorList>
    </citation>
    <scope>NUCLEOTIDE SEQUENCE</scope>
    <source>
        <strain evidence="1">GBR_01_08_01A</strain>
    </source>
</reference>
<reference evidence="1" key="1">
    <citation type="submission" date="2021-08" db="EMBL/GenBank/DDBJ databases">
        <authorList>
            <person name="Misof B."/>
            <person name="Oliver O."/>
            <person name="Podsiadlowski L."/>
            <person name="Donath A."/>
            <person name="Peters R."/>
            <person name="Mayer C."/>
            <person name="Rust J."/>
            <person name="Gunkel S."/>
            <person name="Lesny P."/>
            <person name="Martin S."/>
            <person name="Oeyen J.P."/>
            <person name="Petersen M."/>
            <person name="Panagiotis P."/>
            <person name="Wilbrandt J."/>
            <person name="Tanja T."/>
        </authorList>
    </citation>
    <scope>NUCLEOTIDE SEQUENCE</scope>
    <source>
        <strain evidence="1">GBR_01_08_01A</strain>
        <tissue evidence="1">Thorax + abdomen</tissue>
    </source>
</reference>
<dbReference type="Proteomes" id="UP001258017">
    <property type="component" value="Unassembled WGS sequence"/>
</dbReference>
<sequence>MSTHIKNPLEEIHNVAAAMELRFNSISKSYLATMAQVEKPLVQLSSFSKAAAEAKAAYESISLVLNRLDFVDIQTRDTQDQIMLPTEESSQSTSKKIKLITSDMSGTFKSAYSVNLIKGKITAVSFSKKLPDLNWLTSLHIKAVPLLLNRDQTTILNNLALKPHLSREMLFPVPTIWKPALKEICASSDAKEYQWEFIKDEDSDNESDRCCAQGAS</sequence>
<dbReference type="AlphaFoldDB" id="A0AAD9VIP5"/>
<comment type="caution">
    <text evidence="1">The sequence shown here is derived from an EMBL/GenBank/DDBJ whole genome shotgun (WGS) entry which is preliminary data.</text>
</comment>
<organism evidence="1 2">
    <name type="scientific">Odynerus spinipes</name>
    <dbReference type="NCBI Taxonomy" id="1348599"/>
    <lineage>
        <taxon>Eukaryota</taxon>
        <taxon>Metazoa</taxon>
        <taxon>Ecdysozoa</taxon>
        <taxon>Arthropoda</taxon>
        <taxon>Hexapoda</taxon>
        <taxon>Insecta</taxon>
        <taxon>Pterygota</taxon>
        <taxon>Neoptera</taxon>
        <taxon>Endopterygota</taxon>
        <taxon>Hymenoptera</taxon>
        <taxon>Apocrita</taxon>
        <taxon>Aculeata</taxon>
        <taxon>Vespoidea</taxon>
        <taxon>Vespidae</taxon>
        <taxon>Eumeninae</taxon>
        <taxon>Odynerus</taxon>
    </lineage>
</organism>
<name>A0AAD9VIP5_9HYME</name>
<accession>A0AAD9VIP5</accession>
<keyword evidence="2" id="KW-1185">Reference proteome</keyword>
<proteinExistence type="predicted"/>
<dbReference type="EMBL" id="JAIFRP010004407">
    <property type="protein sequence ID" value="KAK2576196.1"/>
    <property type="molecule type" value="Genomic_DNA"/>
</dbReference>
<evidence type="ECO:0000313" key="2">
    <source>
        <dbReference type="Proteomes" id="UP001258017"/>
    </source>
</evidence>
<protein>
    <submittedName>
        <fullName evidence="1">Uncharacterized protein</fullName>
    </submittedName>
</protein>